<dbReference type="SUPFAM" id="SSF52096">
    <property type="entry name" value="ClpP/crotonase"/>
    <property type="match status" value="1"/>
</dbReference>
<comment type="similarity">
    <text evidence="1">Belongs to the enoyl-CoA hydratase/isomerase family.</text>
</comment>
<dbReference type="STRING" id="1049790.LEP1GSC047_4257"/>
<reference evidence="2 3" key="1">
    <citation type="submission" date="2013-05" db="EMBL/GenBank/DDBJ databases">
        <authorList>
            <person name="Harkins D.M."/>
            <person name="Durkin A.S."/>
            <person name="Brinkac L.M."/>
            <person name="Haft D.H."/>
            <person name="Selengut J.D."/>
            <person name="Sanka R."/>
            <person name="DePew J."/>
            <person name="Purushe J."/>
            <person name="Hartskeerl R.A."/>
            <person name="Ahmed A."/>
            <person name="van der Linden H."/>
            <person name="Goris M.G.A."/>
            <person name="Vinetz J.M."/>
            <person name="Sutton G.G."/>
            <person name="Nierman W.C."/>
            <person name="Fouts D.E."/>
        </authorList>
    </citation>
    <scope>NUCLEOTIDE SEQUENCE [LARGE SCALE GENOMIC DNA]</scope>
    <source>
        <strain evidence="2 3">10</strain>
    </source>
</reference>
<dbReference type="Proteomes" id="UP000018719">
    <property type="component" value="Unassembled WGS sequence"/>
</dbReference>
<evidence type="ECO:0000313" key="2">
    <source>
        <dbReference type="EMBL" id="EQA37784.1"/>
    </source>
</evidence>
<dbReference type="InterPro" id="IPR029045">
    <property type="entry name" value="ClpP/crotonase-like_dom_sf"/>
</dbReference>
<dbReference type="GO" id="GO:0016853">
    <property type="term" value="F:isomerase activity"/>
    <property type="evidence" value="ECO:0007669"/>
    <property type="project" value="UniProtKB-KW"/>
</dbReference>
<dbReference type="PANTHER" id="PTHR43802">
    <property type="entry name" value="ENOYL-COA HYDRATASE"/>
    <property type="match status" value="1"/>
</dbReference>
<name>V6HXP5_9LEPT</name>
<dbReference type="Pfam" id="PF00378">
    <property type="entry name" value="ECH_1"/>
    <property type="match status" value="1"/>
</dbReference>
<dbReference type="Gene3D" id="1.10.287.2460">
    <property type="match status" value="1"/>
</dbReference>
<protein>
    <submittedName>
        <fullName evidence="2">Enoyl-CoA hydratase/isomerase family protein</fullName>
    </submittedName>
</protein>
<evidence type="ECO:0000256" key="1">
    <source>
        <dbReference type="ARBA" id="ARBA00005254"/>
    </source>
</evidence>
<accession>V6HXP5</accession>
<dbReference type="InterPro" id="IPR001753">
    <property type="entry name" value="Enoyl-CoA_hydra/iso"/>
</dbReference>
<sequence length="303" mass="33736">MDVSNSFLLFQTFGPYIVRRESKVYFPKLCPGEFPMSQKTVLTNVLPVKNGNIFEIIINRPEVHNCVNGETAELLLSAWKRFRDDADLTVAILRGNGEKSFCAGADLNALETLMDINGTNDEIRHWVKNSTGPMGGSRVVQRKPVITVSQGYTYAGGLELFCHGHIRIAEKQAMFSVACRRWGVPLADGGTVYLPWLIGPGSALPLIITGQRIRAERAQAIGLVWEIVPKGKGIERARRYAEQICSVPRDALMADLSSAIDGYGRPLEEALEIEARGIYPVVTSDSFREGVSNFQRGERFWFR</sequence>
<gene>
    <name evidence="2" type="ORF">LEP1GSC047_4257</name>
</gene>
<comment type="caution">
    <text evidence="2">The sequence shown here is derived from an EMBL/GenBank/DDBJ whole genome shotgun (WGS) entry which is preliminary data.</text>
</comment>
<organism evidence="2 3">
    <name type="scientific">Leptospira inadai serovar Lyme str. 10</name>
    <dbReference type="NCBI Taxonomy" id="1049790"/>
    <lineage>
        <taxon>Bacteria</taxon>
        <taxon>Pseudomonadati</taxon>
        <taxon>Spirochaetota</taxon>
        <taxon>Spirochaetia</taxon>
        <taxon>Leptospirales</taxon>
        <taxon>Leptospiraceae</taxon>
        <taxon>Leptospira</taxon>
    </lineage>
</organism>
<keyword evidence="2" id="KW-0413">Isomerase</keyword>
<proteinExistence type="inferred from homology"/>
<dbReference type="Gene3D" id="3.90.226.10">
    <property type="entry name" value="2-enoyl-CoA Hydratase, Chain A, domain 1"/>
    <property type="match status" value="1"/>
</dbReference>
<evidence type="ECO:0000313" key="3">
    <source>
        <dbReference type="Proteomes" id="UP000018719"/>
    </source>
</evidence>
<dbReference type="PANTHER" id="PTHR43802:SF1">
    <property type="entry name" value="IP11341P-RELATED"/>
    <property type="match status" value="1"/>
</dbReference>
<dbReference type="CDD" id="cd06558">
    <property type="entry name" value="crotonase-like"/>
    <property type="match status" value="1"/>
</dbReference>
<dbReference type="EMBL" id="AHMM02000015">
    <property type="protein sequence ID" value="EQA37784.1"/>
    <property type="molecule type" value="Genomic_DNA"/>
</dbReference>
<dbReference type="AlphaFoldDB" id="V6HXP5"/>